<dbReference type="Proteomes" id="UP001274896">
    <property type="component" value="Unassembled WGS sequence"/>
</dbReference>
<keyword evidence="1" id="KW-0472">Membrane</keyword>
<reference evidence="2" key="1">
    <citation type="submission" date="2023-06" db="EMBL/GenBank/DDBJ databases">
        <title>Male Hemibagrus guttatus genome.</title>
        <authorList>
            <person name="Bian C."/>
        </authorList>
    </citation>
    <scope>NUCLEOTIDE SEQUENCE</scope>
    <source>
        <strain evidence="2">Male_cb2023</strain>
        <tissue evidence="2">Muscle</tissue>
    </source>
</reference>
<name>A0AAE0USS7_9TELE</name>
<gene>
    <name evidence="2" type="ORF">QTP70_001673</name>
</gene>
<organism evidence="2 3">
    <name type="scientific">Hemibagrus guttatus</name>
    <dbReference type="NCBI Taxonomy" id="175788"/>
    <lineage>
        <taxon>Eukaryota</taxon>
        <taxon>Metazoa</taxon>
        <taxon>Chordata</taxon>
        <taxon>Craniata</taxon>
        <taxon>Vertebrata</taxon>
        <taxon>Euteleostomi</taxon>
        <taxon>Actinopterygii</taxon>
        <taxon>Neopterygii</taxon>
        <taxon>Teleostei</taxon>
        <taxon>Ostariophysi</taxon>
        <taxon>Siluriformes</taxon>
        <taxon>Bagridae</taxon>
        <taxon>Hemibagrus</taxon>
    </lineage>
</organism>
<dbReference type="AlphaFoldDB" id="A0AAE0USS7"/>
<feature type="non-terminal residue" evidence="2">
    <location>
        <position position="301"/>
    </location>
</feature>
<keyword evidence="1" id="KW-1133">Transmembrane helix</keyword>
<dbReference type="EMBL" id="JAUCMX010000019">
    <property type="protein sequence ID" value="KAK3516016.1"/>
    <property type="molecule type" value="Genomic_DNA"/>
</dbReference>
<proteinExistence type="predicted"/>
<comment type="caution">
    <text evidence="2">The sequence shown here is derived from an EMBL/GenBank/DDBJ whole genome shotgun (WGS) entry which is preliminary data.</text>
</comment>
<keyword evidence="3" id="KW-1185">Reference proteome</keyword>
<accession>A0AAE0USS7</accession>
<evidence type="ECO:0000313" key="3">
    <source>
        <dbReference type="Proteomes" id="UP001274896"/>
    </source>
</evidence>
<evidence type="ECO:0000256" key="1">
    <source>
        <dbReference type="SAM" id="Phobius"/>
    </source>
</evidence>
<protein>
    <submittedName>
        <fullName evidence="2">Uncharacterized protein</fullName>
    </submittedName>
</protein>
<feature type="transmembrane region" description="Helical" evidence="1">
    <location>
        <begin position="253"/>
        <end position="277"/>
    </location>
</feature>
<evidence type="ECO:0000313" key="2">
    <source>
        <dbReference type="EMBL" id="KAK3516016.1"/>
    </source>
</evidence>
<sequence>TADFQMKNWEGVVGKLCAKLSQWTWVLPQLSYRGRVLVTNNLIAFFLWHLFTLLEPPEPLIKEVQKRIVNFFWAGQHWTRAPVLYLPLQEGGQGLIDLSCRVRTFRLQAAQRLLYGKEIAWADMAYALLRCVEYLNYDKHLFVLNLREMDLSATTLLYKSVLRAWSSVLRISRINAQPFHALNPLIQSSDTVQNDLISLHPTAFPESRNHQSQRSEIKEIKVDDVGEYFCGESEGGTLKFTSGTHLQFEDEDYWIIALTVSNIISVIVITVLVGVLYKNHRKDSSSSNHQIPTNQYIKILK</sequence>
<keyword evidence="1" id="KW-0812">Transmembrane</keyword>